<dbReference type="EMBL" id="CAJNOO010000102">
    <property type="protein sequence ID" value="CAF0803613.1"/>
    <property type="molecule type" value="Genomic_DNA"/>
</dbReference>
<dbReference type="Proteomes" id="UP000663882">
    <property type="component" value="Unassembled WGS sequence"/>
</dbReference>
<gene>
    <name evidence="5" type="ORF">FNK824_LOCUS6035</name>
    <name evidence="6" type="ORF">OTI717_LOCUS17507</name>
    <name evidence="3" type="ORF">RFH988_LOCUS4046</name>
    <name evidence="4" type="ORF">SEV965_LOCUS22517</name>
</gene>
<dbReference type="InterPro" id="IPR040119">
    <property type="entry name" value="C10orf67-like"/>
</dbReference>
<evidence type="ECO:0000313" key="6">
    <source>
        <dbReference type="EMBL" id="CAF3787234.1"/>
    </source>
</evidence>
<protein>
    <recommendedName>
        <fullName evidence="2">DUF4709 domain-containing protein</fullName>
    </recommendedName>
</protein>
<evidence type="ECO:0000259" key="2">
    <source>
        <dbReference type="Pfam" id="PF15821"/>
    </source>
</evidence>
<reference evidence="3" key="1">
    <citation type="submission" date="2021-02" db="EMBL/GenBank/DDBJ databases">
        <authorList>
            <person name="Nowell W R."/>
        </authorList>
    </citation>
    <scope>NUCLEOTIDE SEQUENCE</scope>
</reference>
<feature type="domain" description="DUF4709" evidence="2">
    <location>
        <begin position="12"/>
        <end position="116"/>
    </location>
</feature>
<evidence type="ECO:0000313" key="3">
    <source>
        <dbReference type="EMBL" id="CAF0803613.1"/>
    </source>
</evidence>
<name>A0A813T5A4_9BILA</name>
<accession>A0A813T5A4</accession>
<dbReference type="Proteomes" id="UP000663889">
    <property type="component" value="Unassembled WGS sequence"/>
</dbReference>
<organism evidence="3 7">
    <name type="scientific">Rotaria sordida</name>
    <dbReference type="NCBI Taxonomy" id="392033"/>
    <lineage>
        <taxon>Eukaryota</taxon>
        <taxon>Metazoa</taxon>
        <taxon>Spiralia</taxon>
        <taxon>Gnathifera</taxon>
        <taxon>Rotifera</taxon>
        <taxon>Eurotatoria</taxon>
        <taxon>Bdelloidea</taxon>
        <taxon>Philodinida</taxon>
        <taxon>Philodinidae</taxon>
        <taxon>Rotaria</taxon>
    </lineage>
</organism>
<dbReference type="EMBL" id="CAJNOU010001597">
    <property type="protein sequence ID" value="CAF1227551.1"/>
    <property type="molecule type" value="Genomic_DNA"/>
</dbReference>
<evidence type="ECO:0000256" key="1">
    <source>
        <dbReference type="SAM" id="Coils"/>
    </source>
</evidence>
<dbReference type="AlphaFoldDB" id="A0A813T5A4"/>
<dbReference type="Proteomes" id="UP000663823">
    <property type="component" value="Unassembled WGS sequence"/>
</dbReference>
<dbReference type="PANTHER" id="PTHR22382">
    <property type="entry name" value="RIKEN CDNA 4921504E06 GENE"/>
    <property type="match status" value="1"/>
</dbReference>
<dbReference type="EMBL" id="CAJOAX010002317">
    <property type="protein sequence ID" value="CAF3787234.1"/>
    <property type="molecule type" value="Genomic_DNA"/>
</dbReference>
<dbReference type="PANTHER" id="PTHR22382:SF7">
    <property type="entry name" value="RIKEN CDNA 4921504E06 GENE"/>
    <property type="match status" value="1"/>
</dbReference>
<dbReference type="InterPro" id="IPR031651">
    <property type="entry name" value="DUF4709"/>
</dbReference>
<proteinExistence type="predicted"/>
<feature type="coiled-coil region" evidence="1">
    <location>
        <begin position="153"/>
        <end position="237"/>
    </location>
</feature>
<evidence type="ECO:0000313" key="5">
    <source>
        <dbReference type="EMBL" id="CAF3651911.1"/>
    </source>
</evidence>
<sequence>MYSLIYSTAIPIAEQLYVGLYCSDCACQTEQNEIVPLKHTTKLLEKVYHEIEWLKSELTFTRESLRSSFYDELQTNGQQIYYQLTDKLDVLRKNHSKALETLRLSYRSQLHDFISQARSIINSDKPTSSESIIQKQQLGSENQEKSFFQQAAMKGYETEIANLKKEIEQLQETTKYEIKIATGFLNDEKDRLTKELTNVNRTIAQSEDTIMKKDEQIRDLKHDLATVQSKLKESKKVTVREPTPTPTVVTQSRLAQTDPWIPSPVKDNSEDTNKEFQALMQTKVEALEHKYQTIIEQKNSQIQQLMQDVDTQQKTFKSKLEKYITMEERHRNDMKRHSEKHKQDIQMWETKYDILKKSMTVLRDEMYTRQTHIRDRFIAKPAVVTYN</sequence>
<comment type="caution">
    <text evidence="3">The sequence shown here is derived from an EMBL/GenBank/DDBJ whole genome shotgun (WGS) entry which is preliminary data.</text>
</comment>
<dbReference type="Proteomes" id="UP000663874">
    <property type="component" value="Unassembled WGS sequence"/>
</dbReference>
<evidence type="ECO:0000313" key="7">
    <source>
        <dbReference type="Proteomes" id="UP000663882"/>
    </source>
</evidence>
<dbReference type="EMBL" id="CAJOBE010000509">
    <property type="protein sequence ID" value="CAF3651911.1"/>
    <property type="molecule type" value="Genomic_DNA"/>
</dbReference>
<evidence type="ECO:0000313" key="4">
    <source>
        <dbReference type="EMBL" id="CAF1227551.1"/>
    </source>
</evidence>
<dbReference type="Pfam" id="PF15821">
    <property type="entry name" value="DUF4709"/>
    <property type="match status" value="1"/>
</dbReference>
<keyword evidence="1" id="KW-0175">Coiled coil</keyword>
<dbReference type="OrthoDB" id="10027521at2759"/>